<feature type="region of interest" description="Disordered" evidence="1">
    <location>
        <begin position="24"/>
        <end position="48"/>
    </location>
</feature>
<comment type="caution">
    <text evidence="3">The sequence shown here is derived from an EMBL/GenBank/DDBJ whole genome shotgun (WGS) entry which is preliminary data.</text>
</comment>
<reference evidence="3 4" key="1">
    <citation type="submission" date="2019-12" db="EMBL/GenBank/DDBJ databases">
        <title>Genomic-based taxomic classification of the family Erythrobacteraceae.</title>
        <authorList>
            <person name="Xu L."/>
        </authorList>
    </citation>
    <scope>NUCLEOTIDE SEQUENCE [LARGE SCALE GENOMIC DNA]</scope>
    <source>
        <strain evidence="3 4">SW-109</strain>
    </source>
</reference>
<keyword evidence="4" id="KW-1185">Reference proteome</keyword>
<dbReference type="AlphaFoldDB" id="A0A6I4UZL8"/>
<evidence type="ECO:0000313" key="4">
    <source>
        <dbReference type="Proteomes" id="UP000471435"/>
    </source>
</evidence>
<dbReference type="PROSITE" id="PS51257">
    <property type="entry name" value="PROKAR_LIPOPROTEIN"/>
    <property type="match status" value="1"/>
</dbReference>
<evidence type="ECO:0000256" key="1">
    <source>
        <dbReference type="SAM" id="MobiDB-lite"/>
    </source>
</evidence>
<proteinExistence type="predicted"/>
<accession>A0A6I4UZL8</accession>
<dbReference type="EMBL" id="WTYP01000001">
    <property type="protein sequence ID" value="MXP46216.1"/>
    <property type="molecule type" value="Genomic_DNA"/>
</dbReference>
<dbReference type="OrthoDB" id="7629232at2"/>
<gene>
    <name evidence="3" type="ORF">GRI43_02265</name>
</gene>
<dbReference type="RefSeq" id="WP_160729473.1">
    <property type="nucleotide sequence ID" value="NZ_WTYP01000001.1"/>
</dbReference>
<organism evidence="3 4">
    <name type="scientific">Pontixanthobacter luteolus</name>
    <dbReference type="NCBI Taxonomy" id="295089"/>
    <lineage>
        <taxon>Bacteria</taxon>
        <taxon>Pseudomonadati</taxon>
        <taxon>Pseudomonadota</taxon>
        <taxon>Alphaproteobacteria</taxon>
        <taxon>Sphingomonadales</taxon>
        <taxon>Erythrobacteraceae</taxon>
        <taxon>Pontixanthobacter</taxon>
    </lineage>
</organism>
<dbReference type="Proteomes" id="UP000471435">
    <property type="component" value="Unassembled WGS sequence"/>
</dbReference>
<sequence>MKYLRALAALPLFTAACCVPVPEPEPSPAPAATQAPAPARPAPQPIVQPTYDNWLDAPQTEGDWTYGQDPDETMAVFAQSGTENTAPFIIRCDVMQRTISLARRGTNAASTPMRIRTETAQRLLIAQPVPGQRELVAATVPANDRLLEAIALSRGRFAVETGGLETLYLPAWPEITRVVEDCR</sequence>
<feature type="chain" id="PRO_5026028797" description="Lipoprotein" evidence="2">
    <location>
        <begin position="19"/>
        <end position="183"/>
    </location>
</feature>
<keyword evidence="2" id="KW-0732">Signal</keyword>
<name>A0A6I4UZL8_9SPHN</name>
<evidence type="ECO:0000313" key="3">
    <source>
        <dbReference type="EMBL" id="MXP46216.1"/>
    </source>
</evidence>
<evidence type="ECO:0008006" key="5">
    <source>
        <dbReference type="Google" id="ProtNLM"/>
    </source>
</evidence>
<protein>
    <recommendedName>
        <fullName evidence="5">Lipoprotein</fullName>
    </recommendedName>
</protein>
<feature type="signal peptide" evidence="2">
    <location>
        <begin position="1"/>
        <end position="18"/>
    </location>
</feature>
<evidence type="ECO:0000256" key="2">
    <source>
        <dbReference type="SAM" id="SignalP"/>
    </source>
</evidence>